<keyword evidence="6" id="KW-0949">S-adenosyl-L-methionine</keyword>
<evidence type="ECO:0000256" key="5">
    <source>
        <dbReference type="ARBA" id="ARBA00022679"/>
    </source>
</evidence>
<feature type="region of interest" description="Disordered" evidence="9">
    <location>
        <begin position="295"/>
        <end position="325"/>
    </location>
</feature>
<dbReference type="PROSITE" id="PS50280">
    <property type="entry name" value="SET"/>
    <property type="match status" value="1"/>
</dbReference>
<dbReference type="GO" id="GO:0005694">
    <property type="term" value="C:chromosome"/>
    <property type="evidence" value="ECO:0007669"/>
    <property type="project" value="UniProtKB-SubCell"/>
</dbReference>
<dbReference type="GO" id="GO:0032259">
    <property type="term" value="P:methylation"/>
    <property type="evidence" value="ECO:0007669"/>
    <property type="project" value="UniProtKB-KW"/>
</dbReference>
<proteinExistence type="predicted"/>
<evidence type="ECO:0000313" key="11">
    <source>
        <dbReference type="EMBL" id="KAG2231294.1"/>
    </source>
</evidence>
<evidence type="ECO:0000256" key="7">
    <source>
        <dbReference type="ARBA" id="ARBA00022853"/>
    </source>
</evidence>
<evidence type="ECO:0000256" key="9">
    <source>
        <dbReference type="SAM" id="MobiDB-lite"/>
    </source>
</evidence>
<organism evidence="11 12">
    <name type="scientific">Thamnidium elegans</name>
    <dbReference type="NCBI Taxonomy" id="101142"/>
    <lineage>
        <taxon>Eukaryota</taxon>
        <taxon>Fungi</taxon>
        <taxon>Fungi incertae sedis</taxon>
        <taxon>Mucoromycota</taxon>
        <taxon>Mucoromycotina</taxon>
        <taxon>Mucoromycetes</taxon>
        <taxon>Mucorales</taxon>
        <taxon>Mucorineae</taxon>
        <taxon>Mucoraceae</taxon>
        <taxon>Thamnidium</taxon>
    </lineage>
</organism>
<dbReference type="SUPFAM" id="SSF82199">
    <property type="entry name" value="SET domain"/>
    <property type="match status" value="1"/>
</dbReference>
<dbReference type="CDD" id="cd10524">
    <property type="entry name" value="SET_Suv4-20-like"/>
    <property type="match status" value="1"/>
</dbReference>
<evidence type="ECO:0000256" key="3">
    <source>
        <dbReference type="ARBA" id="ARBA00022454"/>
    </source>
</evidence>
<evidence type="ECO:0000313" key="12">
    <source>
        <dbReference type="Proteomes" id="UP000613177"/>
    </source>
</evidence>
<accession>A0A8H7VXZ9</accession>
<dbReference type="Proteomes" id="UP000613177">
    <property type="component" value="Unassembled WGS sequence"/>
</dbReference>
<dbReference type="InterPro" id="IPR046341">
    <property type="entry name" value="SET_dom_sf"/>
</dbReference>
<dbReference type="PANTHER" id="PTHR12977:SF4">
    <property type="entry name" value="HISTONE-LYSINE N-METHYLTRANSFERASE KMT5B"/>
    <property type="match status" value="1"/>
</dbReference>
<evidence type="ECO:0000256" key="2">
    <source>
        <dbReference type="ARBA" id="ARBA00004286"/>
    </source>
</evidence>
<feature type="domain" description="SET" evidence="10">
    <location>
        <begin position="84"/>
        <end position="200"/>
    </location>
</feature>
<keyword evidence="5" id="KW-0808">Transferase</keyword>
<dbReference type="SMART" id="SM00317">
    <property type="entry name" value="SET"/>
    <property type="match status" value="1"/>
</dbReference>
<dbReference type="InterPro" id="IPR041938">
    <property type="entry name" value="Hist-Lys_N-MTase_N"/>
</dbReference>
<dbReference type="PANTHER" id="PTHR12977">
    <property type="entry name" value="SUPPRESSOR OF VARIEGATION 4-20-RELATED"/>
    <property type="match status" value="1"/>
</dbReference>
<feature type="compositionally biased region" description="Basic residues" evidence="9">
    <location>
        <begin position="591"/>
        <end position="607"/>
    </location>
</feature>
<evidence type="ECO:0000256" key="1">
    <source>
        <dbReference type="ARBA" id="ARBA00004123"/>
    </source>
</evidence>
<comment type="subcellular location">
    <subcellularLocation>
        <location evidence="2">Chromosome</location>
    </subcellularLocation>
    <subcellularLocation>
        <location evidence="1">Nucleus</location>
    </subcellularLocation>
</comment>
<dbReference type="AlphaFoldDB" id="A0A8H7VXZ9"/>
<dbReference type="Gene3D" id="2.170.270.10">
    <property type="entry name" value="SET domain"/>
    <property type="match status" value="1"/>
</dbReference>
<evidence type="ECO:0000259" key="10">
    <source>
        <dbReference type="PROSITE" id="PS50280"/>
    </source>
</evidence>
<name>A0A8H7VXZ9_9FUNG</name>
<feature type="region of interest" description="Disordered" evidence="9">
    <location>
        <begin position="591"/>
        <end position="667"/>
    </location>
</feature>
<evidence type="ECO:0000256" key="8">
    <source>
        <dbReference type="ARBA" id="ARBA00023242"/>
    </source>
</evidence>
<dbReference type="Gene3D" id="1.10.10.1700">
    <property type="entry name" value="Histone-lysine N-methyltransferase"/>
    <property type="match status" value="1"/>
</dbReference>
<keyword evidence="12" id="KW-1185">Reference proteome</keyword>
<dbReference type="Pfam" id="PF00856">
    <property type="entry name" value="SET"/>
    <property type="match status" value="1"/>
</dbReference>
<evidence type="ECO:0000256" key="4">
    <source>
        <dbReference type="ARBA" id="ARBA00022603"/>
    </source>
</evidence>
<evidence type="ECO:0000256" key="6">
    <source>
        <dbReference type="ARBA" id="ARBA00022691"/>
    </source>
</evidence>
<keyword evidence="7" id="KW-0156">Chromatin regulator</keyword>
<protein>
    <recommendedName>
        <fullName evidence="10">SET domain-containing protein</fullName>
    </recommendedName>
</protein>
<gene>
    <name evidence="11" type="ORF">INT48_006405</name>
</gene>
<comment type="caution">
    <text evidence="11">The sequence shown here is derived from an EMBL/GenBank/DDBJ whole genome shotgun (WGS) entry which is preliminary data.</text>
</comment>
<dbReference type="GO" id="GO:0005634">
    <property type="term" value="C:nucleus"/>
    <property type="evidence" value="ECO:0007669"/>
    <property type="project" value="UniProtKB-SubCell"/>
</dbReference>
<keyword evidence="4" id="KW-0489">Methyltransferase</keyword>
<dbReference type="InterPro" id="IPR039977">
    <property type="entry name" value="Suv4-20/Set9"/>
</dbReference>
<sequence>MFMDIIQQQNNLMDFKVLSRYDDLFTDIFLDNLFLWFNTIKMNNDHRRPRVPNQKILDIIQRNILENARPMDAVNELLAYMPNAGYEVGDTRRYCGSGRRVEACLVATKDWHVGDEMRLLTGMIACLDPKDDAELKKGNRDFSVMWSTRKNCSCLFLGPARFANHDCDSNCRFISLGQNSITFKVVKEIKLGEEITVYYGKHYFGENNCECRCITCEKQSMGFFAPLETKENTPIDYKEDDLCGTRRSTRKRKPALHEDYSQTPSPRKSKRASLDSLEDLIGQEEKQLQMMSDIEQSPTPPVSIKEEEPIINPLPPATPVSPTSERMSRLKVMTIGFLCGSDEEEESAAVEERRVSDCPLLDLLVDAVMDAEYLNVQEKKAAAAAAAAKKKLLQDQQITVVVNPDIHRDAASRVLLQQQKTVLPASPTSDSKADSAVSLSPRLITKNEDRCWRREMDDGLFNKQQDEYDEESRALDDFFDDVSDLSSVSSSWSSEDEEEEEVIPTKSIVKKQTKTVTPTPIQDLTCIACTRPLKKQDISEQVGADMSITNELATWTWSPSAIFTDWRPKRCPRCERHFTIFKQEWPNRKIKKKKMAVNSKKSRKAKKSNSPVKKLSPQPFPPQTKLEEPPSTPVYQIQDDPEDLNYIPPSPLSDVVYDDDEDHDTFS</sequence>
<dbReference type="InterPro" id="IPR001214">
    <property type="entry name" value="SET_dom"/>
</dbReference>
<dbReference type="GO" id="GO:0042799">
    <property type="term" value="F:histone H4K20 methyltransferase activity"/>
    <property type="evidence" value="ECO:0007669"/>
    <property type="project" value="TreeGrafter"/>
</dbReference>
<feature type="region of interest" description="Disordered" evidence="9">
    <location>
        <begin position="236"/>
        <end position="274"/>
    </location>
</feature>
<feature type="compositionally biased region" description="Acidic residues" evidence="9">
    <location>
        <begin position="656"/>
        <end position="667"/>
    </location>
</feature>
<dbReference type="EMBL" id="JAEPRE010000157">
    <property type="protein sequence ID" value="KAG2231294.1"/>
    <property type="molecule type" value="Genomic_DNA"/>
</dbReference>
<reference evidence="11" key="1">
    <citation type="submission" date="2021-01" db="EMBL/GenBank/DDBJ databases">
        <title>Metabolic potential, ecology and presence of endohyphal bacteria is reflected in genomic diversity of Mucoromycotina.</title>
        <authorList>
            <person name="Muszewska A."/>
            <person name="Okrasinska A."/>
            <person name="Steczkiewicz K."/>
            <person name="Drgas O."/>
            <person name="Orlowska M."/>
            <person name="Perlinska-Lenart U."/>
            <person name="Aleksandrzak-Piekarczyk T."/>
            <person name="Szatraj K."/>
            <person name="Zielenkiewicz U."/>
            <person name="Pilsyk S."/>
            <person name="Malc E."/>
            <person name="Mieczkowski P."/>
            <person name="Kruszewska J.S."/>
            <person name="Biernat P."/>
            <person name="Pawlowska J."/>
        </authorList>
    </citation>
    <scope>NUCLEOTIDE SEQUENCE</scope>
    <source>
        <strain evidence="11">WA0000018081</strain>
    </source>
</reference>
<keyword evidence="8" id="KW-0539">Nucleus</keyword>
<keyword evidence="3" id="KW-0158">Chromosome</keyword>